<feature type="transmembrane region" description="Helical" evidence="1">
    <location>
        <begin position="229"/>
        <end position="250"/>
    </location>
</feature>
<keyword evidence="1" id="KW-0812">Transmembrane</keyword>
<reference evidence="2 3" key="1">
    <citation type="submission" date="2016-01" db="EMBL/GenBank/DDBJ databases">
        <authorList>
            <person name="Oliw E.H."/>
        </authorList>
    </citation>
    <scope>NUCLEOTIDE SEQUENCE [LARGE SCALE GENOMIC DNA]</scope>
    <source>
        <strain evidence="2 3">CMW7756A</strain>
    </source>
</reference>
<proteinExistence type="predicted"/>
<evidence type="ECO:0000313" key="3">
    <source>
        <dbReference type="Proteomes" id="UP000070174"/>
    </source>
</evidence>
<dbReference type="EMBL" id="LRQE01000041">
    <property type="protein sequence ID" value="KXA28652.1"/>
    <property type="molecule type" value="Genomic_DNA"/>
</dbReference>
<feature type="transmembrane region" description="Helical" evidence="1">
    <location>
        <begin position="125"/>
        <end position="144"/>
    </location>
</feature>
<accession>A0A133PJB7</accession>
<keyword evidence="1" id="KW-0472">Membrane</keyword>
<keyword evidence="1" id="KW-1133">Transmembrane helix</keyword>
<feature type="transmembrane region" description="Helical" evidence="1">
    <location>
        <begin position="156"/>
        <end position="177"/>
    </location>
</feature>
<feature type="transmembrane region" description="Helical" evidence="1">
    <location>
        <begin position="198"/>
        <end position="223"/>
    </location>
</feature>
<protein>
    <recommendedName>
        <fullName evidence="4">DUF2812 domain-containing protein</fullName>
    </recommendedName>
</protein>
<evidence type="ECO:0000313" key="2">
    <source>
        <dbReference type="EMBL" id="KXA28652.1"/>
    </source>
</evidence>
<dbReference type="Pfam" id="PF11193">
    <property type="entry name" value="DUF2812"/>
    <property type="match status" value="1"/>
</dbReference>
<dbReference type="PATRIC" id="fig|54005.3.peg.1611"/>
<name>A0A133PJB7_9FIRM</name>
<sequence length="413" mass="48185">MLKARYLTYTNFGLFEKWYEDMAKEGWQIEKIILPFIHKFKKAEPEDARYKISLAPNEGSFSAFSKDELRDFDEMAGDFGWHLVDRTFNVNIYKLDEGSRDSLYNDGKDEIEILKKGVRDEIISLNINFIVFAFLSFFLISQFLSSDIFYSNDTIFMGPAVILFLLLDALALGDYILFKKRNRDAKDVKEIKFSRLTFSKAFVLLFYIPLTLIILAFISGFLLPSGDSNSFVMLISLLPTIIMVSFIYFYRKKIKAMNIKRKEKKFILISMVVLISLITNVFIFTLIDKLSTANEVESQVVGDFVKTKERKSFLTESCDYYSSEKNKLGIRKTVVKSQDLAENLFERILKYFMRDPYWDDYVKDISEAYPYDKTYILLDGEKYLILNKDVVLEVSGNLEDDKVQEEIARILEV</sequence>
<dbReference type="Proteomes" id="UP000070174">
    <property type="component" value="Unassembled WGS sequence"/>
</dbReference>
<evidence type="ECO:0008006" key="4">
    <source>
        <dbReference type="Google" id="ProtNLM"/>
    </source>
</evidence>
<evidence type="ECO:0000256" key="1">
    <source>
        <dbReference type="SAM" id="Phobius"/>
    </source>
</evidence>
<feature type="transmembrane region" description="Helical" evidence="1">
    <location>
        <begin position="266"/>
        <end position="287"/>
    </location>
</feature>
<dbReference type="InterPro" id="IPR021359">
    <property type="entry name" value="DUF2812"/>
</dbReference>
<dbReference type="AlphaFoldDB" id="A0A133PJB7"/>
<comment type="caution">
    <text evidence="2">The sequence shown here is derived from an EMBL/GenBank/DDBJ whole genome shotgun (WGS) entry which is preliminary data.</text>
</comment>
<gene>
    <name evidence="2" type="ORF">HMPREF3229_01648</name>
</gene>
<dbReference type="RefSeq" id="WP_060800623.1">
    <property type="nucleotide sequence ID" value="NZ_KQ957105.1"/>
</dbReference>
<organism evidence="2">
    <name type="scientific">Peptoniphilus harei</name>
    <dbReference type="NCBI Taxonomy" id="54005"/>
    <lineage>
        <taxon>Bacteria</taxon>
        <taxon>Bacillati</taxon>
        <taxon>Bacillota</taxon>
        <taxon>Tissierellia</taxon>
        <taxon>Tissierellales</taxon>
        <taxon>Peptoniphilaceae</taxon>
        <taxon>Peptoniphilus</taxon>
    </lineage>
</organism>